<dbReference type="InterPro" id="IPR040568">
    <property type="entry name" value="LPD16"/>
</dbReference>
<gene>
    <name evidence="3" type="ORF">LAD12857_48760</name>
</gene>
<reference evidence="3 4" key="1">
    <citation type="journal article" date="2024" name="Int. J. Syst. Evol. Microbiol.">
        <title>Lacrimispora brassicae sp. nov. isolated from fermented cabbage, and proposal of Clostridium indicum Gundawar et al. 2019 and Clostridium methoxybenzovorans Mechichi et al. 1999 as heterotypic synonyms of Lacrimispora amygdalina (Parshina et al. 2003) Haas and Blanchard 2020 and Lacrimispora indolis (McClung and McCoy 1957) Haas and Blanchard 2020, respectively.</title>
        <authorList>
            <person name="Kobayashi H."/>
            <person name="Tanizawa Y."/>
            <person name="Sakamoto M."/>
            <person name="Ohkuma M."/>
            <person name="Tohno M."/>
        </authorList>
    </citation>
    <scope>NUCLEOTIDE SEQUENCE [LARGE SCALE GENOMIC DNA]</scope>
    <source>
        <strain evidence="3 4">DSM 12857</strain>
    </source>
</reference>
<comment type="caution">
    <text evidence="3">The sequence shown here is derived from an EMBL/GenBank/DDBJ whole genome shotgun (WGS) entry which is preliminary data.</text>
</comment>
<feature type="domain" description="Large polyvalent protein-associated" evidence="2">
    <location>
        <begin position="84"/>
        <end position="157"/>
    </location>
</feature>
<protein>
    <recommendedName>
        <fullName evidence="2">Large polyvalent protein-associated domain-containing protein</fullName>
    </recommendedName>
</protein>
<evidence type="ECO:0000256" key="1">
    <source>
        <dbReference type="SAM" id="MobiDB-lite"/>
    </source>
</evidence>
<proteinExistence type="predicted"/>
<feature type="region of interest" description="Disordered" evidence="1">
    <location>
        <begin position="181"/>
        <end position="201"/>
    </location>
</feature>
<evidence type="ECO:0000313" key="3">
    <source>
        <dbReference type="EMBL" id="GLB32953.1"/>
    </source>
</evidence>
<sequence>MTNEYNPDGKEIRFIDSHYKDLFRIPDGGCIQIHYPDETVVKPCTFIDEYHTQIGYNVFHICQFAEIMERNGASYMAEPEIMGDEAAWKVGKDRILAVQTCEDGYDYTLLDENYNEIDGGQVDNPELSMLEVRRDILESFGLECRELRAMFYEDVMEQMFENGRLAVDAPEKRESVMEKLMQTGEKAARSSHSHKPKEPER</sequence>
<evidence type="ECO:0000259" key="2">
    <source>
        <dbReference type="Pfam" id="PF18830"/>
    </source>
</evidence>
<dbReference type="RefSeq" id="WP_346066430.1">
    <property type="nucleotide sequence ID" value="NZ_BRPJ01000101.1"/>
</dbReference>
<dbReference type="Proteomes" id="UP001419084">
    <property type="component" value="Unassembled WGS sequence"/>
</dbReference>
<evidence type="ECO:0000313" key="4">
    <source>
        <dbReference type="Proteomes" id="UP001419084"/>
    </source>
</evidence>
<accession>A0ABQ5MDP4</accession>
<name>A0ABQ5MDP4_9FIRM</name>
<dbReference type="EMBL" id="BRPJ01000101">
    <property type="protein sequence ID" value="GLB32953.1"/>
    <property type="molecule type" value="Genomic_DNA"/>
</dbReference>
<dbReference type="Pfam" id="PF18830">
    <property type="entry name" value="LPD16"/>
    <property type="match status" value="1"/>
</dbReference>
<keyword evidence="4" id="KW-1185">Reference proteome</keyword>
<organism evidence="3 4">
    <name type="scientific">Lacrimispora amygdalina</name>
    <dbReference type="NCBI Taxonomy" id="253257"/>
    <lineage>
        <taxon>Bacteria</taxon>
        <taxon>Bacillati</taxon>
        <taxon>Bacillota</taxon>
        <taxon>Clostridia</taxon>
        <taxon>Lachnospirales</taxon>
        <taxon>Lachnospiraceae</taxon>
        <taxon>Lacrimispora</taxon>
    </lineage>
</organism>